<keyword evidence="10" id="KW-1185">Reference proteome</keyword>
<keyword evidence="5 7" id="KW-1133">Transmembrane helix</keyword>
<evidence type="ECO:0000256" key="3">
    <source>
        <dbReference type="ARBA" id="ARBA00022679"/>
    </source>
</evidence>
<feature type="transmembrane region" description="Helical" evidence="7">
    <location>
        <begin position="272"/>
        <end position="297"/>
    </location>
</feature>
<dbReference type="InterPro" id="IPR050256">
    <property type="entry name" value="Glycosyltransferase_2"/>
</dbReference>
<keyword evidence="3" id="KW-0808">Transferase</keyword>
<dbReference type="Gene3D" id="3.90.550.10">
    <property type="entry name" value="Spore Coat Polysaccharide Biosynthesis Protein SpsA, Chain A"/>
    <property type="match status" value="1"/>
</dbReference>
<evidence type="ECO:0000256" key="7">
    <source>
        <dbReference type="SAM" id="Phobius"/>
    </source>
</evidence>
<reference evidence="9 10" key="1">
    <citation type="submission" date="2023-01" db="EMBL/GenBank/DDBJ databases">
        <title>Bacillus changyiensis sp. nov., isolated from a coastal deposit.</title>
        <authorList>
            <person name="Xiao G."/>
            <person name="Lai Q."/>
            <person name="Hu Z."/>
            <person name="Shao Z."/>
        </authorList>
    </citation>
    <scope>NUCLEOTIDE SEQUENCE [LARGE SCALE GENOMIC DNA]</scope>
    <source>
        <strain evidence="9 10">CLL-7-23</strain>
    </source>
</reference>
<protein>
    <submittedName>
        <fullName evidence="9">Glycosyltransferase family 2 protein</fullName>
    </submittedName>
</protein>
<evidence type="ECO:0000313" key="10">
    <source>
        <dbReference type="Proteomes" id="UP001211894"/>
    </source>
</evidence>
<organism evidence="9 10">
    <name type="scientific">Bacillus changyiensis</name>
    <dbReference type="NCBI Taxonomy" id="3004103"/>
    <lineage>
        <taxon>Bacteria</taxon>
        <taxon>Bacillati</taxon>
        <taxon>Bacillota</taxon>
        <taxon>Bacilli</taxon>
        <taxon>Bacillales</taxon>
        <taxon>Bacillaceae</taxon>
        <taxon>Bacillus</taxon>
    </lineage>
</organism>
<sequence length="335" mass="38145">MNPAEPLLTIVIPCYNEEDVFLETARQLTAVLNDLAEEKLISASSKLLFVDDGSTDRTWSLIVMESTKNQFVKGIKLARNSGHQKALLAGLDIAQQKSDCVISIDADLQDDISVIREFIEKYREGYEIVYGVRRSRQTDTFFKRTSAVCFYRLMNRLGIPLIHNHADYRLMNKRALKELSRFNESNLFLRGIIPLIGFRSTKVFYDRKERQAGETKYPLKKMLSFALHGLTSFSVAPIRFLTFVGIFLFLFSGIAGVYALVQKIFGTTNAGWASLIISIWFLGGLQLIGIGIIGEYIGTIFTEVKSRPKYAIDIDLYTKPLRRHHQEKPRNKNLS</sequence>
<keyword evidence="4 7" id="KW-0812">Transmembrane</keyword>
<comment type="caution">
    <text evidence="9">The sequence shown here is derived from an EMBL/GenBank/DDBJ whole genome shotgun (WGS) entry which is preliminary data.</text>
</comment>
<evidence type="ECO:0000256" key="1">
    <source>
        <dbReference type="ARBA" id="ARBA00004141"/>
    </source>
</evidence>
<name>A0ABT4X6T0_9BACI</name>
<evidence type="ECO:0000256" key="6">
    <source>
        <dbReference type="ARBA" id="ARBA00023136"/>
    </source>
</evidence>
<accession>A0ABT4X6T0</accession>
<evidence type="ECO:0000256" key="5">
    <source>
        <dbReference type="ARBA" id="ARBA00022989"/>
    </source>
</evidence>
<feature type="domain" description="Glycosyltransferase 2-like" evidence="8">
    <location>
        <begin position="9"/>
        <end position="179"/>
    </location>
</feature>
<dbReference type="InterPro" id="IPR001173">
    <property type="entry name" value="Glyco_trans_2-like"/>
</dbReference>
<dbReference type="Pfam" id="PF00535">
    <property type="entry name" value="Glycos_transf_2"/>
    <property type="match status" value="1"/>
</dbReference>
<dbReference type="PANTHER" id="PTHR48090:SF1">
    <property type="entry name" value="PROPHAGE BACTOPRENOL GLUCOSYL TRANSFERASE HOMOLOG"/>
    <property type="match status" value="1"/>
</dbReference>
<dbReference type="RefSeq" id="WP_271341818.1">
    <property type="nucleotide sequence ID" value="NZ_JAQKAB010000011.1"/>
</dbReference>
<dbReference type="InterPro" id="IPR029044">
    <property type="entry name" value="Nucleotide-diphossugar_trans"/>
</dbReference>
<dbReference type="EMBL" id="JAQKAB010000011">
    <property type="protein sequence ID" value="MDA7028001.1"/>
    <property type="molecule type" value="Genomic_DNA"/>
</dbReference>
<dbReference type="PANTHER" id="PTHR48090">
    <property type="entry name" value="UNDECAPRENYL-PHOSPHATE 4-DEOXY-4-FORMAMIDO-L-ARABINOSE TRANSFERASE-RELATED"/>
    <property type="match status" value="1"/>
</dbReference>
<evidence type="ECO:0000313" key="9">
    <source>
        <dbReference type="EMBL" id="MDA7028001.1"/>
    </source>
</evidence>
<dbReference type="SUPFAM" id="SSF53448">
    <property type="entry name" value="Nucleotide-diphospho-sugar transferases"/>
    <property type="match status" value="1"/>
</dbReference>
<gene>
    <name evidence="9" type="ORF">PJ311_15615</name>
</gene>
<dbReference type="Proteomes" id="UP001211894">
    <property type="component" value="Unassembled WGS sequence"/>
</dbReference>
<keyword evidence="2" id="KW-0328">Glycosyltransferase</keyword>
<comment type="subcellular location">
    <subcellularLocation>
        <location evidence="1">Membrane</location>
        <topology evidence="1">Multi-pass membrane protein</topology>
    </subcellularLocation>
</comment>
<dbReference type="CDD" id="cd04187">
    <property type="entry name" value="DPM1_like_bac"/>
    <property type="match status" value="1"/>
</dbReference>
<evidence type="ECO:0000256" key="4">
    <source>
        <dbReference type="ARBA" id="ARBA00022692"/>
    </source>
</evidence>
<feature type="transmembrane region" description="Helical" evidence="7">
    <location>
        <begin position="240"/>
        <end position="260"/>
    </location>
</feature>
<evidence type="ECO:0000256" key="2">
    <source>
        <dbReference type="ARBA" id="ARBA00022676"/>
    </source>
</evidence>
<keyword evidence="6 7" id="KW-0472">Membrane</keyword>
<evidence type="ECO:0000259" key="8">
    <source>
        <dbReference type="Pfam" id="PF00535"/>
    </source>
</evidence>
<proteinExistence type="predicted"/>